<gene>
    <name evidence="1" type="ORF">BSL78_15559</name>
</gene>
<sequence>MAGCHFIPDWWKKVPCHFNWKLDQNIMLDLKGIANRLDSELETRNDIEWAETACDMLLFRGYLEVSNFEGMQSNSQKAEEFFAEAEREAMRVTDDDERQQAYIIIVSANRLWVLETIHEGKQNEDRRLRLLAELEQSWNRHRDKLSQDRLQAFIDATAAFAFTRLGPNKCKEAERRYQQALKTIKTKSSWYQALGSVIGRQARLCTNSHSEPYDGIYDEIQCYEKAIDLEPRNKSAQCDLATVLLRIPDRVDEAKDLMANLDANTCELILKKGLFIVFCVIMKAPLMSMVEEKSFSVPDRSCFYSYRLCTDIYQPMPETGMIRTNIKERK</sequence>
<comment type="caution">
    <text evidence="1">The sequence shown here is derived from an EMBL/GenBank/DDBJ whole genome shotgun (WGS) entry which is preliminary data.</text>
</comment>
<evidence type="ECO:0000313" key="2">
    <source>
        <dbReference type="Proteomes" id="UP000230750"/>
    </source>
</evidence>
<dbReference type="Gene3D" id="1.25.40.10">
    <property type="entry name" value="Tetratricopeptide repeat domain"/>
    <property type="match status" value="1"/>
</dbReference>
<dbReference type="Proteomes" id="UP000230750">
    <property type="component" value="Unassembled WGS sequence"/>
</dbReference>
<keyword evidence="2" id="KW-1185">Reference proteome</keyword>
<organism evidence="1 2">
    <name type="scientific">Stichopus japonicus</name>
    <name type="common">Sea cucumber</name>
    <dbReference type="NCBI Taxonomy" id="307972"/>
    <lineage>
        <taxon>Eukaryota</taxon>
        <taxon>Metazoa</taxon>
        <taxon>Echinodermata</taxon>
        <taxon>Eleutherozoa</taxon>
        <taxon>Echinozoa</taxon>
        <taxon>Holothuroidea</taxon>
        <taxon>Aspidochirotacea</taxon>
        <taxon>Aspidochirotida</taxon>
        <taxon>Stichopodidae</taxon>
        <taxon>Apostichopus</taxon>
    </lineage>
</organism>
<dbReference type="AlphaFoldDB" id="A0A2G8KHV0"/>
<proteinExistence type="predicted"/>
<dbReference type="InterPro" id="IPR011990">
    <property type="entry name" value="TPR-like_helical_dom_sf"/>
</dbReference>
<dbReference type="OrthoDB" id="10043504at2759"/>
<name>A0A2G8KHV0_STIJA</name>
<accession>A0A2G8KHV0</accession>
<evidence type="ECO:0000313" key="1">
    <source>
        <dbReference type="EMBL" id="PIK47572.1"/>
    </source>
</evidence>
<reference evidence="1 2" key="1">
    <citation type="journal article" date="2017" name="PLoS Biol.">
        <title>The sea cucumber genome provides insights into morphological evolution and visceral regeneration.</title>
        <authorList>
            <person name="Zhang X."/>
            <person name="Sun L."/>
            <person name="Yuan J."/>
            <person name="Sun Y."/>
            <person name="Gao Y."/>
            <person name="Zhang L."/>
            <person name="Li S."/>
            <person name="Dai H."/>
            <person name="Hamel J.F."/>
            <person name="Liu C."/>
            <person name="Yu Y."/>
            <person name="Liu S."/>
            <person name="Lin W."/>
            <person name="Guo K."/>
            <person name="Jin S."/>
            <person name="Xu P."/>
            <person name="Storey K.B."/>
            <person name="Huan P."/>
            <person name="Zhang T."/>
            <person name="Zhou Y."/>
            <person name="Zhang J."/>
            <person name="Lin C."/>
            <person name="Li X."/>
            <person name="Xing L."/>
            <person name="Huo D."/>
            <person name="Sun M."/>
            <person name="Wang L."/>
            <person name="Mercier A."/>
            <person name="Li F."/>
            <person name="Yang H."/>
            <person name="Xiang J."/>
        </authorList>
    </citation>
    <scope>NUCLEOTIDE SEQUENCE [LARGE SCALE GENOMIC DNA]</scope>
    <source>
        <strain evidence="1">Shaxun</strain>
        <tissue evidence="1">Muscle</tissue>
    </source>
</reference>
<protein>
    <submittedName>
        <fullName evidence="1">Uncharacterized protein</fullName>
    </submittedName>
</protein>
<dbReference type="EMBL" id="MRZV01000573">
    <property type="protein sequence ID" value="PIK47572.1"/>
    <property type="molecule type" value="Genomic_DNA"/>
</dbReference>